<dbReference type="SUPFAM" id="SSF51338">
    <property type="entry name" value="Composite domain of metallo-dependent hydrolases"/>
    <property type="match status" value="1"/>
</dbReference>
<name>A0A3E0HER3_9PSEU</name>
<dbReference type="PANTHER" id="PTHR43135">
    <property type="entry name" value="ALPHA-D-RIBOSE 1-METHYLPHOSPHONATE 5-TRIPHOSPHATE DIPHOSPHATASE"/>
    <property type="match status" value="1"/>
</dbReference>
<dbReference type="InterPro" id="IPR032466">
    <property type="entry name" value="Metal_Hydrolase"/>
</dbReference>
<dbReference type="SUPFAM" id="SSF51556">
    <property type="entry name" value="Metallo-dependent hydrolases"/>
    <property type="match status" value="1"/>
</dbReference>
<dbReference type="Proteomes" id="UP000256269">
    <property type="component" value="Unassembled WGS sequence"/>
</dbReference>
<dbReference type="SUPFAM" id="SSF89372">
    <property type="entry name" value="Fucose-specific lectin"/>
    <property type="match status" value="1"/>
</dbReference>
<dbReference type="Pfam" id="PF01979">
    <property type="entry name" value="Amidohydro_1"/>
    <property type="match status" value="1"/>
</dbReference>
<dbReference type="PANTHER" id="PTHR43135:SF3">
    <property type="entry name" value="ALPHA-D-RIBOSE 1-METHYLPHOSPHONATE 5-TRIPHOSPHATE DIPHOSPHATASE"/>
    <property type="match status" value="1"/>
</dbReference>
<keyword evidence="2" id="KW-0378">Hydrolase</keyword>
<dbReference type="InterPro" id="IPR051781">
    <property type="entry name" value="Metallo-dep_Hydrolase"/>
</dbReference>
<evidence type="ECO:0000313" key="2">
    <source>
        <dbReference type="EMBL" id="REH43761.1"/>
    </source>
</evidence>
<evidence type="ECO:0000313" key="3">
    <source>
        <dbReference type="Proteomes" id="UP000256269"/>
    </source>
</evidence>
<dbReference type="OrthoDB" id="3514520at2"/>
<dbReference type="Gene3D" id="3.40.50.10910">
    <property type="entry name" value="Amidohydrolase"/>
    <property type="match status" value="1"/>
</dbReference>
<accession>A0A3E0HER3</accession>
<dbReference type="Gene3D" id="1.20.58.520">
    <property type="entry name" value="Amidohydrolase"/>
    <property type="match status" value="1"/>
</dbReference>
<dbReference type="RefSeq" id="WP_116177186.1">
    <property type="nucleotide sequence ID" value="NZ_CP144375.1"/>
</dbReference>
<dbReference type="Gene3D" id="3.30.110.90">
    <property type="entry name" value="Amidohydrolase"/>
    <property type="match status" value="1"/>
</dbReference>
<dbReference type="EMBL" id="QUNO01000009">
    <property type="protein sequence ID" value="REH43761.1"/>
    <property type="molecule type" value="Genomic_DNA"/>
</dbReference>
<dbReference type="AlphaFoldDB" id="A0A3E0HER3"/>
<dbReference type="InterPro" id="IPR006680">
    <property type="entry name" value="Amidohydro-rel"/>
</dbReference>
<protein>
    <submittedName>
        <fullName evidence="2">Imidazolonepropionase-like amidohydrolase</fullName>
    </submittedName>
</protein>
<evidence type="ECO:0000259" key="1">
    <source>
        <dbReference type="Pfam" id="PF01979"/>
    </source>
</evidence>
<proteinExistence type="predicted"/>
<organism evidence="2 3">
    <name type="scientific">Kutzneria buriramensis</name>
    <dbReference type="NCBI Taxonomy" id="1045776"/>
    <lineage>
        <taxon>Bacteria</taxon>
        <taxon>Bacillati</taxon>
        <taxon>Actinomycetota</taxon>
        <taxon>Actinomycetes</taxon>
        <taxon>Pseudonocardiales</taxon>
        <taxon>Pseudonocardiaceae</taxon>
        <taxon>Kutzneria</taxon>
    </lineage>
</organism>
<dbReference type="Gene3D" id="2.30.40.10">
    <property type="entry name" value="Urease, subunit C, domain 1"/>
    <property type="match status" value="1"/>
</dbReference>
<reference evidence="2 3" key="1">
    <citation type="submission" date="2018-08" db="EMBL/GenBank/DDBJ databases">
        <title>Genomic Encyclopedia of Archaeal and Bacterial Type Strains, Phase II (KMG-II): from individual species to whole genera.</title>
        <authorList>
            <person name="Goeker M."/>
        </authorList>
    </citation>
    <scope>NUCLEOTIDE SEQUENCE [LARGE SCALE GENOMIC DNA]</scope>
    <source>
        <strain evidence="2 3">DSM 45791</strain>
    </source>
</reference>
<gene>
    <name evidence="2" type="ORF">BCF44_109304</name>
</gene>
<keyword evidence="3" id="KW-1185">Reference proteome</keyword>
<sequence>MPSVVFRRVRVFDGERRLPVCSVVVTDGVITTIGSDEPAGAEIVDGEGRMTLLPGLIDAHFHLLGEDSLRQAITFGTTTVLSMGDDPAEVARLRSSGEPIADIRSAGVSAKAPGSRGTTAAGAAVPFVTGPEDAERFVAARIADGSDYIKIRYDDGDLLSAAAGHTLPFVSKETMAAIVAESHRRGLKTMVHIGTLQAAHDALDAGVDGLAHVFVDRVPDASIALRAKELGTFVVPTLNVFELISGGSAWRSGLAADSRIAPYLRPEDLAVAEYDGHAGCLPVDTEAAAAAVRAFREAGVPLLAGSDPTMYLHGVALWRELELLVQAGLSGVEALAAATSVPADAFGLVDRGRIAAGLRADLMLVDGDPTADVSCLVDLVGVWKGGERIERRRPSVESIEVVGTAFAAGRGSGFLAETVRGDFVLVAPDGPALVHYERLNDQWGYPWRRVGALPFEAVGGAVAVIPGAVEVVARSADGLLLTYRLGAGDAVTIGDATGDPAVHGSNMLVPCGEALAHYRRLAVGWRKAAELPISAAGVALSGDELAVRTNAGELAFGRLDGSLTLIGSADGDPTLVGDDLVVPYDGRLVHYHREAGEWRQAGLLPGGRGRPVSVAMIASTFGNLELVARTADGVLLPYYRDRDKASWAGLPVLADGSRVFGDLGIWEAVARKRFDQQQASRSAAPDAAEKVAQH</sequence>
<dbReference type="GO" id="GO:0016810">
    <property type="term" value="F:hydrolase activity, acting on carbon-nitrogen (but not peptide) bonds"/>
    <property type="evidence" value="ECO:0007669"/>
    <property type="project" value="InterPro"/>
</dbReference>
<comment type="caution">
    <text evidence="2">The sequence shown here is derived from an EMBL/GenBank/DDBJ whole genome shotgun (WGS) entry which is preliminary data.</text>
</comment>
<feature type="domain" description="Amidohydrolase-related" evidence="1">
    <location>
        <begin position="51"/>
        <end position="386"/>
    </location>
</feature>
<dbReference type="InterPro" id="IPR011059">
    <property type="entry name" value="Metal-dep_hydrolase_composite"/>
</dbReference>